<proteinExistence type="predicted"/>
<dbReference type="OrthoDB" id="370110at2"/>
<name>A0A1H9WW65_9BACI</name>
<dbReference type="InterPro" id="IPR036188">
    <property type="entry name" value="FAD/NAD-bd_sf"/>
</dbReference>
<dbReference type="PANTHER" id="PTHR38663">
    <property type="match status" value="1"/>
</dbReference>
<dbReference type="PANTHER" id="PTHR38663:SF1">
    <property type="entry name" value="L-ORNITHINE N(5)-MONOOXYGENASE"/>
    <property type="match status" value="1"/>
</dbReference>
<dbReference type="EMBL" id="FOGT01000020">
    <property type="protein sequence ID" value="SES37663.1"/>
    <property type="molecule type" value="Genomic_DNA"/>
</dbReference>
<reference evidence="3" key="1">
    <citation type="submission" date="2016-10" db="EMBL/GenBank/DDBJ databases">
        <authorList>
            <person name="Varghese N."/>
            <person name="Submissions S."/>
        </authorList>
    </citation>
    <scope>NUCLEOTIDE SEQUENCE [LARGE SCALE GENOMIC DNA]</scope>
    <source>
        <strain evidence="3">S9</strain>
    </source>
</reference>
<keyword evidence="3" id="KW-1185">Reference proteome</keyword>
<dbReference type="InterPro" id="IPR038732">
    <property type="entry name" value="HpyO/CreE_NAD-binding"/>
</dbReference>
<protein>
    <submittedName>
        <fullName evidence="2">L-lysine 6-monooxygenase (NADPH-requiring)</fullName>
    </submittedName>
</protein>
<dbReference type="RefSeq" id="WP_093055274.1">
    <property type="nucleotide sequence ID" value="NZ_FOGT01000020.1"/>
</dbReference>
<organism evidence="2 3">
    <name type="scientific">Salipaludibacillus aurantiacus</name>
    <dbReference type="NCBI Taxonomy" id="1601833"/>
    <lineage>
        <taxon>Bacteria</taxon>
        <taxon>Bacillati</taxon>
        <taxon>Bacillota</taxon>
        <taxon>Bacilli</taxon>
        <taxon>Bacillales</taxon>
        <taxon>Bacillaceae</taxon>
    </lineage>
</organism>
<dbReference type="STRING" id="1601833.SAMN05518684_12030"/>
<dbReference type="SUPFAM" id="SSF51905">
    <property type="entry name" value="FAD/NAD(P)-binding domain"/>
    <property type="match status" value="2"/>
</dbReference>
<evidence type="ECO:0000313" key="3">
    <source>
        <dbReference type="Proteomes" id="UP000198571"/>
    </source>
</evidence>
<keyword evidence="2" id="KW-0503">Monooxygenase</keyword>
<dbReference type="AlphaFoldDB" id="A0A1H9WW65"/>
<evidence type="ECO:0000313" key="2">
    <source>
        <dbReference type="EMBL" id="SES37663.1"/>
    </source>
</evidence>
<feature type="domain" description="FAD-dependent urate hydroxylase HpyO/Asp monooxygenase CreE-like FAD/NAD(P)-binding" evidence="1">
    <location>
        <begin position="5"/>
        <end position="149"/>
    </location>
</feature>
<dbReference type="PRINTS" id="PR00368">
    <property type="entry name" value="FADPNR"/>
</dbReference>
<evidence type="ECO:0000259" key="1">
    <source>
        <dbReference type="Pfam" id="PF13454"/>
    </source>
</evidence>
<dbReference type="Pfam" id="PF13454">
    <property type="entry name" value="NAD_binding_9"/>
    <property type="match status" value="1"/>
</dbReference>
<keyword evidence="2" id="KW-0560">Oxidoreductase</keyword>
<accession>A0A1H9WW65</accession>
<dbReference type="GO" id="GO:0004497">
    <property type="term" value="F:monooxygenase activity"/>
    <property type="evidence" value="ECO:0007669"/>
    <property type="project" value="UniProtKB-KW"/>
</dbReference>
<sequence>MEDWVIIGGGIQGMTVAVHLIETEKASAEKMTIIDPHDKPLAKWKQLTGKIDMPYLRSAFVHHLSSSPFALEKFGKQDTSYTKPFLGRYNRPKLSLFNEHCEELFHQCQLHKSWVKGSVNGLRRTNGSWSVSLHSGEVIKAAKVVLAIGLSGQLHLPPLFDKMKKDGHSVYHIFDESLDINRLKPPVAIIGGGITAAHTALKLSDLFPGQTAVLKRHPFRVHNFDSDPGWLGPKNMHYFSKLTDYKARRSCIHKARHRGSLTRELYLKLLKQERRQLLTIKTMNVSHIKEDKNHQMVLTEEESDYTHTAHSIICCTGFDPQLPGGDWLKKLIASYSLPCAQCGYPIVDRSLLWTDNLYVTGALAELEIGPVARNISGAQKAASRIASGVK</sequence>
<dbReference type="Proteomes" id="UP000198571">
    <property type="component" value="Unassembled WGS sequence"/>
</dbReference>
<gene>
    <name evidence="2" type="ORF">SAMN05518684_12030</name>
</gene>
<dbReference type="Gene3D" id="3.50.50.60">
    <property type="entry name" value="FAD/NAD(P)-binding domain"/>
    <property type="match status" value="1"/>
</dbReference>